<protein>
    <submittedName>
        <fullName evidence="1">Uncharacterized protein</fullName>
    </submittedName>
</protein>
<evidence type="ECO:0000313" key="1">
    <source>
        <dbReference type="EMBL" id="KAG7160882.1"/>
    </source>
</evidence>
<reference evidence="1" key="1">
    <citation type="journal article" date="2021" name="Sci. Adv.">
        <title>The American lobster genome reveals insights on longevity, neural, and immune adaptations.</title>
        <authorList>
            <person name="Polinski J.M."/>
            <person name="Zimin A.V."/>
            <person name="Clark K.F."/>
            <person name="Kohn A.B."/>
            <person name="Sadowski N."/>
            <person name="Timp W."/>
            <person name="Ptitsyn A."/>
            <person name="Khanna P."/>
            <person name="Romanova D.Y."/>
            <person name="Williams P."/>
            <person name="Greenwood S.J."/>
            <person name="Moroz L.L."/>
            <person name="Walt D.R."/>
            <person name="Bodnar A.G."/>
        </authorList>
    </citation>
    <scope>NUCLEOTIDE SEQUENCE</scope>
    <source>
        <strain evidence="1">GMGI-L3</strain>
    </source>
</reference>
<comment type="caution">
    <text evidence="1">The sequence shown here is derived from an EMBL/GenBank/DDBJ whole genome shotgun (WGS) entry which is preliminary data.</text>
</comment>
<proteinExistence type="predicted"/>
<accession>A0A8J5MRN8</accession>
<evidence type="ECO:0000313" key="2">
    <source>
        <dbReference type="Proteomes" id="UP000747542"/>
    </source>
</evidence>
<dbReference type="Proteomes" id="UP000747542">
    <property type="component" value="Unassembled WGS sequence"/>
</dbReference>
<dbReference type="AlphaFoldDB" id="A0A8J5MRN8"/>
<keyword evidence="2" id="KW-1185">Reference proteome</keyword>
<organism evidence="1 2">
    <name type="scientific">Homarus americanus</name>
    <name type="common">American lobster</name>
    <dbReference type="NCBI Taxonomy" id="6706"/>
    <lineage>
        <taxon>Eukaryota</taxon>
        <taxon>Metazoa</taxon>
        <taxon>Ecdysozoa</taxon>
        <taxon>Arthropoda</taxon>
        <taxon>Crustacea</taxon>
        <taxon>Multicrustacea</taxon>
        <taxon>Malacostraca</taxon>
        <taxon>Eumalacostraca</taxon>
        <taxon>Eucarida</taxon>
        <taxon>Decapoda</taxon>
        <taxon>Pleocyemata</taxon>
        <taxon>Astacidea</taxon>
        <taxon>Nephropoidea</taxon>
        <taxon>Nephropidae</taxon>
        <taxon>Homarus</taxon>
    </lineage>
</organism>
<name>A0A8J5MRN8_HOMAM</name>
<gene>
    <name evidence="1" type="ORF">Hamer_G007652</name>
</gene>
<dbReference type="EMBL" id="JAHLQT010030594">
    <property type="protein sequence ID" value="KAG7160882.1"/>
    <property type="molecule type" value="Genomic_DNA"/>
</dbReference>
<sequence length="103" mass="10918">MKDTTSTDMRILTQAAKILLQDILEKKQVFSGSFSSTSEADSVVPTLSSFLHILLDGPGIDVDIPPPPASSKKIMLSLAQIDYHAQLCGQKVTASPVCASLSA</sequence>